<comment type="caution">
    <text evidence="4">The sequence shown here is derived from an EMBL/GenBank/DDBJ whole genome shotgun (WGS) entry which is preliminary data.</text>
</comment>
<dbReference type="PANTHER" id="PTHR42693">
    <property type="entry name" value="ARYLSULFATASE FAMILY MEMBER"/>
    <property type="match status" value="1"/>
</dbReference>
<proteinExistence type="inferred from homology"/>
<dbReference type="Proteomes" id="UP001143304">
    <property type="component" value="Unassembled WGS sequence"/>
</dbReference>
<keyword evidence="5" id="KW-1185">Reference proteome</keyword>
<dbReference type="Pfam" id="PF00884">
    <property type="entry name" value="Sulfatase"/>
    <property type="match status" value="1"/>
</dbReference>
<dbReference type="PANTHER" id="PTHR42693:SF53">
    <property type="entry name" value="ENDO-4-O-SULFATASE"/>
    <property type="match status" value="1"/>
</dbReference>
<sequence>MTHPATLTWSIVLSVLMAPVVLGAVRPNVVLIITDDQSPIIDRAPGHNDPSAFSPYGSDVYTPNIERMATEGIRFDRANVASTVCTASRYNFLTGRYASRSSAPHFLTLYPPGTMSRPDNMVELDPPDGPATLPQLLQASGYRTGFVGKSHVIRHDLHRNPQATWKAAGLRTYAKDADPYDPAVGAALAHNHARWREWLRPYGFDFVDGVYPANLLELFMDANNQHHLEWTVSKARDFLEGSRGSKQPFFLYFATTIPHGPAPYRKQPSPYPFGLGGPIFPFGLDGDISVTPEGITRDTFNFMPSRDEIKKSNSEAGFPEQLAYMTWLDAGVGAILQKIDDIGAGSNTLVILTSDHGSWRRGKATLYEGGMRIPLITRWPASQQAGRSFEGLVSNVDVAPTVLDLAGVEVAEGVVDGRSFRRVLEGSNLPFRDAVFAELGWARAVKTKRWKYIALRYPDPVQRQIDEGVMFEYAKTAPRQRPYYTLNSSLGFFAAEHNPHYFAPDQLFDLQADPRETRNVIAEHPAVAAQLQARLAGWLQMFPDRPFGEFSAIAHRSDVD</sequence>
<protein>
    <recommendedName>
        <fullName evidence="3">Sulfatase N-terminal domain-containing protein</fullName>
    </recommendedName>
</protein>
<dbReference type="InterPro" id="IPR050738">
    <property type="entry name" value="Sulfatase"/>
</dbReference>
<comment type="similarity">
    <text evidence="1">Belongs to the sulfatase family.</text>
</comment>
<dbReference type="InterPro" id="IPR000917">
    <property type="entry name" value="Sulfatase_N"/>
</dbReference>
<dbReference type="SUPFAM" id="SSF53649">
    <property type="entry name" value="Alkaline phosphatase-like"/>
    <property type="match status" value="1"/>
</dbReference>
<feature type="domain" description="Sulfatase N-terminal" evidence="3">
    <location>
        <begin position="27"/>
        <end position="408"/>
    </location>
</feature>
<name>A0ABT3T2J8_9GAMM</name>
<evidence type="ECO:0000256" key="1">
    <source>
        <dbReference type="ARBA" id="ARBA00008779"/>
    </source>
</evidence>
<organism evidence="4 5">
    <name type="scientific">Candidatus Marimicrobium litorale</name>
    <dbReference type="NCBI Taxonomy" id="2518991"/>
    <lineage>
        <taxon>Bacteria</taxon>
        <taxon>Pseudomonadati</taxon>
        <taxon>Pseudomonadota</taxon>
        <taxon>Gammaproteobacteria</taxon>
        <taxon>Cellvibrionales</taxon>
        <taxon>Halieaceae</taxon>
        <taxon>Marimicrobium</taxon>
    </lineage>
</organism>
<dbReference type="Gene3D" id="3.30.1120.10">
    <property type="match status" value="1"/>
</dbReference>
<evidence type="ECO:0000259" key="3">
    <source>
        <dbReference type="Pfam" id="PF00884"/>
    </source>
</evidence>
<dbReference type="Gene3D" id="3.40.720.10">
    <property type="entry name" value="Alkaline Phosphatase, subunit A"/>
    <property type="match status" value="1"/>
</dbReference>
<gene>
    <name evidence="4" type="ORF">EYC82_03390</name>
</gene>
<dbReference type="EMBL" id="SHNO01000001">
    <property type="protein sequence ID" value="MCX2976395.1"/>
    <property type="molecule type" value="Genomic_DNA"/>
</dbReference>
<dbReference type="RefSeq" id="WP_279248146.1">
    <property type="nucleotide sequence ID" value="NZ_SHNO01000001.1"/>
</dbReference>
<dbReference type="InterPro" id="IPR017850">
    <property type="entry name" value="Alkaline_phosphatase_core_sf"/>
</dbReference>
<reference evidence="4" key="1">
    <citation type="submission" date="2019-02" db="EMBL/GenBank/DDBJ databases">
        <authorList>
            <person name="Li S.-H."/>
        </authorList>
    </citation>
    <scope>NUCLEOTIDE SEQUENCE</scope>
    <source>
        <strain evidence="4">IMCC11814</strain>
    </source>
</reference>
<evidence type="ECO:0000256" key="2">
    <source>
        <dbReference type="ARBA" id="ARBA00022801"/>
    </source>
</evidence>
<evidence type="ECO:0000313" key="5">
    <source>
        <dbReference type="Proteomes" id="UP001143304"/>
    </source>
</evidence>
<keyword evidence="2" id="KW-0378">Hydrolase</keyword>
<evidence type="ECO:0000313" key="4">
    <source>
        <dbReference type="EMBL" id="MCX2976395.1"/>
    </source>
</evidence>
<accession>A0ABT3T2J8</accession>